<name>A0A547PCK5_9SPHN</name>
<organism evidence="2 3">
    <name type="scientific">Erythrobacter insulae</name>
    <dbReference type="NCBI Taxonomy" id="2584124"/>
    <lineage>
        <taxon>Bacteria</taxon>
        <taxon>Pseudomonadati</taxon>
        <taxon>Pseudomonadota</taxon>
        <taxon>Alphaproteobacteria</taxon>
        <taxon>Sphingomonadales</taxon>
        <taxon>Erythrobacteraceae</taxon>
        <taxon>Erythrobacter/Porphyrobacter group</taxon>
        <taxon>Erythrobacter</taxon>
    </lineage>
</organism>
<comment type="caution">
    <text evidence="2">The sequence shown here is derived from an EMBL/GenBank/DDBJ whole genome shotgun (WGS) entry which is preliminary data.</text>
</comment>
<evidence type="ECO:0000313" key="2">
    <source>
        <dbReference type="EMBL" id="TRD11855.1"/>
    </source>
</evidence>
<accession>A0A547PCK5</accession>
<evidence type="ECO:0000259" key="1">
    <source>
        <dbReference type="Pfam" id="PF12706"/>
    </source>
</evidence>
<dbReference type="InterPro" id="IPR001279">
    <property type="entry name" value="Metallo-B-lactamas"/>
</dbReference>
<dbReference type="InterPro" id="IPR036866">
    <property type="entry name" value="RibonucZ/Hydroxyglut_hydro"/>
</dbReference>
<dbReference type="EMBL" id="VHJK01000001">
    <property type="protein sequence ID" value="TRD11855.1"/>
    <property type="molecule type" value="Genomic_DNA"/>
</dbReference>
<protein>
    <recommendedName>
        <fullName evidence="1">Metallo-beta-lactamase domain-containing protein</fullName>
    </recommendedName>
</protein>
<dbReference type="OrthoDB" id="9796517at2"/>
<gene>
    <name evidence="2" type="ORF">FGU71_08305</name>
</gene>
<dbReference type="Proteomes" id="UP000316343">
    <property type="component" value="Unassembled WGS sequence"/>
</dbReference>
<reference evidence="2 3" key="1">
    <citation type="submission" date="2019-06" db="EMBL/GenBank/DDBJ databases">
        <title>Erythrobacter insulae sp. nov., isolated from a tidal flat.</title>
        <authorList>
            <person name="Yoon J.-H."/>
        </authorList>
    </citation>
    <scope>NUCLEOTIDE SEQUENCE [LARGE SCALE GENOMIC DNA]</scope>
    <source>
        <strain evidence="2 3">JBTF-M21</strain>
    </source>
</reference>
<sequence length="318" mass="34561">MSRGGAIGFVWRNRSFAMIRRILIAAGAFALPACGPEPEPENSMTEKSVTGGLDDKAAMQSQTGATAILNAGVMTELGAADQPVKFLFDPLYDDHYGTFQPMDQALINRIVEGQAPYDNVDAVFVSHAHGDHFSPAAFNRMMAAQSELKLIAPKQAIEQMRGDQGWDPVFAVRITEIALENGEQAAAFEISGARVEAFRSPHTGWPDNHSDVHNITYRISALVGDASYQRVMHFGDADPSRKHYAAHGEFLSSARTGLAIVPYWHFGTANPGSLIDQTFNAERAVGMHVPVSVPGWLGKTDRAYFTEEGQVAAIPETE</sequence>
<dbReference type="Gene3D" id="3.60.15.10">
    <property type="entry name" value="Ribonuclease Z/Hydroxyacylglutathione hydrolase-like"/>
    <property type="match status" value="1"/>
</dbReference>
<proteinExistence type="predicted"/>
<dbReference type="AlphaFoldDB" id="A0A547PCK5"/>
<dbReference type="SUPFAM" id="SSF56281">
    <property type="entry name" value="Metallo-hydrolase/oxidoreductase"/>
    <property type="match status" value="1"/>
</dbReference>
<keyword evidence="3" id="KW-1185">Reference proteome</keyword>
<evidence type="ECO:0000313" key="3">
    <source>
        <dbReference type="Proteomes" id="UP000316343"/>
    </source>
</evidence>
<dbReference type="Pfam" id="PF12706">
    <property type="entry name" value="Lactamase_B_2"/>
    <property type="match status" value="1"/>
</dbReference>
<feature type="domain" description="Metallo-beta-lactamase" evidence="1">
    <location>
        <begin position="86"/>
        <end position="245"/>
    </location>
</feature>